<name>A0A1E5GD93_9ENTE</name>
<evidence type="ECO:0000259" key="2">
    <source>
        <dbReference type="Pfam" id="PF13731"/>
    </source>
</evidence>
<keyword evidence="4" id="KW-1185">Reference proteome</keyword>
<dbReference type="AlphaFoldDB" id="A0A1E5GD93"/>
<dbReference type="Proteomes" id="UP000095094">
    <property type="component" value="Unassembled WGS sequence"/>
</dbReference>
<evidence type="ECO:0000313" key="3">
    <source>
        <dbReference type="EMBL" id="OEG10662.1"/>
    </source>
</evidence>
<keyword evidence="1" id="KW-0732">Signal</keyword>
<accession>A0A1E5GD93</accession>
<feature type="signal peptide" evidence="1">
    <location>
        <begin position="1"/>
        <end position="24"/>
    </location>
</feature>
<proteinExistence type="predicted"/>
<reference evidence="4" key="1">
    <citation type="submission" date="2016-09" db="EMBL/GenBank/DDBJ databases">
        <authorList>
            <person name="Gulvik C.A."/>
        </authorList>
    </citation>
    <scope>NUCLEOTIDE SEQUENCE [LARGE SCALE GENOMIC DNA]</scope>
    <source>
        <strain evidence="4">LMG 8895</strain>
    </source>
</reference>
<evidence type="ECO:0000256" key="1">
    <source>
        <dbReference type="SAM" id="SignalP"/>
    </source>
</evidence>
<dbReference type="RefSeq" id="WP_069664443.1">
    <property type="nucleotide sequence ID" value="NZ_JBHUJJ010000001.1"/>
</dbReference>
<dbReference type="InterPro" id="IPR027994">
    <property type="entry name" value="WxL_dom"/>
</dbReference>
<comment type="caution">
    <text evidence="3">The sequence shown here is derived from an EMBL/GenBank/DDBJ whole genome shotgun (WGS) entry which is preliminary data.</text>
</comment>
<organism evidence="3 4">
    <name type="scientific">Enterococcus termitis</name>
    <dbReference type="NCBI Taxonomy" id="332950"/>
    <lineage>
        <taxon>Bacteria</taxon>
        <taxon>Bacillati</taxon>
        <taxon>Bacillota</taxon>
        <taxon>Bacilli</taxon>
        <taxon>Lactobacillales</taxon>
        <taxon>Enterococcaceae</taxon>
        <taxon>Enterococcus</taxon>
    </lineage>
</organism>
<evidence type="ECO:0000313" key="4">
    <source>
        <dbReference type="Proteomes" id="UP000095094"/>
    </source>
</evidence>
<feature type="domain" description="WxL" evidence="2">
    <location>
        <begin position="41"/>
        <end position="258"/>
    </location>
</feature>
<protein>
    <recommendedName>
        <fullName evidence="2">WxL domain-containing protein</fullName>
    </recommendedName>
</protein>
<gene>
    <name evidence="3" type="ORF">BCR25_09375</name>
</gene>
<dbReference type="EMBL" id="MIJY01000043">
    <property type="protein sequence ID" value="OEG10662.1"/>
    <property type="molecule type" value="Genomic_DNA"/>
</dbReference>
<sequence>MKKAILATLLSATALTLLAVPADAATKKTETDIGVQFKSDDPTVESGMKPYRNNLSVVFKPSSFEFGEVKSQPGSMILNNIKGANAGLGEKIDPKGSYLVVNDDRDITKQPNEELGAWTLTAQLSELQTADKTAKLSNAKLDFKLDGLKKYDISASPLDSENDYIPLKPWESDKDSKPVVTDFAPEDVHGVGIPDATKVLTLEAGVNQQVAILTKEKANKYNKGVITSIRDVKLSVIDADQKDQSFKGTITWTLDDAPKFG</sequence>
<feature type="chain" id="PRO_5009177399" description="WxL domain-containing protein" evidence="1">
    <location>
        <begin position="25"/>
        <end position="261"/>
    </location>
</feature>
<dbReference type="Pfam" id="PF13731">
    <property type="entry name" value="WxL"/>
    <property type="match status" value="1"/>
</dbReference>